<dbReference type="Pfam" id="PF01381">
    <property type="entry name" value="HTH_3"/>
    <property type="match status" value="1"/>
</dbReference>
<dbReference type="SMART" id="SM00530">
    <property type="entry name" value="HTH_XRE"/>
    <property type="match status" value="1"/>
</dbReference>
<dbReference type="AlphaFoldDB" id="A0A4R0T522"/>
<dbReference type="RefSeq" id="WP_007054992.1">
    <property type="nucleotide sequence ID" value="NZ_JBPFJH010000031.1"/>
</dbReference>
<accession>A0A4R0T522</accession>
<dbReference type="Gene3D" id="1.10.260.40">
    <property type="entry name" value="lambda repressor-like DNA-binding domains"/>
    <property type="match status" value="1"/>
</dbReference>
<protein>
    <recommendedName>
        <fullName evidence="1">HTH cro/C1-type domain-containing protein</fullName>
    </recommendedName>
</protein>
<comment type="caution">
    <text evidence="2">The sequence shown here is derived from an EMBL/GenBank/DDBJ whole genome shotgun (WGS) entry which is preliminary data.</text>
</comment>
<evidence type="ECO:0000313" key="2">
    <source>
        <dbReference type="EMBL" id="TCD97423.1"/>
    </source>
</evidence>
<organism evidence="2 3">
    <name type="scientific">Bifidobacterium longum subsp. longum</name>
    <dbReference type="NCBI Taxonomy" id="1679"/>
    <lineage>
        <taxon>Bacteria</taxon>
        <taxon>Bacillati</taxon>
        <taxon>Actinomycetota</taxon>
        <taxon>Actinomycetes</taxon>
        <taxon>Bifidobacteriales</taxon>
        <taxon>Bifidobacteriaceae</taxon>
        <taxon>Bifidobacterium</taxon>
    </lineage>
</organism>
<gene>
    <name evidence="2" type="ORF">MCC10015_1146</name>
</gene>
<dbReference type="GO" id="GO:0003677">
    <property type="term" value="F:DNA binding"/>
    <property type="evidence" value="ECO:0007669"/>
    <property type="project" value="InterPro"/>
</dbReference>
<dbReference type="EMBL" id="SHPX01000024">
    <property type="protein sequence ID" value="TCD97423.1"/>
    <property type="molecule type" value="Genomic_DNA"/>
</dbReference>
<proteinExistence type="predicted"/>
<dbReference type="InterPro" id="IPR010982">
    <property type="entry name" value="Lambda_DNA-bd_dom_sf"/>
</dbReference>
<name>A0A4R0T522_BIFLL</name>
<evidence type="ECO:0000313" key="3">
    <source>
        <dbReference type="Proteomes" id="UP000293441"/>
    </source>
</evidence>
<dbReference type="SUPFAM" id="SSF47413">
    <property type="entry name" value="lambda repressor-like DNA-binding domains"/>
    <property type="match status" value="1"/>
</dbReference>
<dbReference type="CDD" id="cd00093">
    <property type="entry name" value="HTH_XRE"/>
    <property type="match status" value="1"/>
</dbReference>
<evidence type="ECO:0000259" key="1">
    <source>
        <dbReference type="PROSITE" id="PS50943"/>
    </source>
</evidence>
<dbReference type="Proteomes" id="UP000293441">
    <property type="component" value="Unassembled WGS sequence"/>
</dbReference>
<dbReference type="InterPro" id="IPR001387">
    <property type="entry name" value="Cro/C1-type_HTH"/>
</dbReference>
<feature type="domain" description="HTH cro/C1-type" evidence="1">
    <location>
        <begin position="3"/>
        <end position="59"/>
    </location>
</feature>
<sequence>MNLKSRRESLGLTLEQAGRGIGGRQKVYRFESGERDPRRMRLDTAQRYADNLGVTLDALWELCQPDNAKSAPSGPQTAP</sequence>
<dbReference type="PROSITE" id="PS50943">
    <property type="entry name" value="HTH_CROC1"/>
    <property type="match status" value="1"/>
</dbReference>
<reference evidence="2 3" key="1">
    <citation type="journal article" date="2018" name="Sci. Rep.">
        <title>Genomic diversity and distribution of Bifidobacterium longum subsp. longum across the human lifespan.</title>
        <authorList>
            <person name="Odamaki T."/>
            <person name="Bottacini F."/>
            <person name="Kato K."/>
            <person name="Mitsuyama E."/>
            <person name="Yoshida K."/>
            <person name="Horigome A."/>
            <person name="Xiao J.Z."/>
            <person name="van Sinderen D."/>
        </authorList>
    </citation>
    <scope>NUCLEOTIDE SEQUENCE [LARGE SCALE GENOMIC DNA]</scope>
    <source>
        <strain evidence="2 3">MCC10015</strain>
    </source>
</reference>